<dbReference type="AlphaFoldDB" id="A0A4R6J1P6"/>
<evidence type="ECO:0008006" key="3">
    <source>
        <dbReference type="Google" id="ProtNLM"/>
    </source>
</evidence>
<keyword evidence="2" id="KW-1185">Reference proteome</keyword>
<organism evidence="1 2">
    <name type="scientific">Sediminibacterium goheungense</name>
    <dbReference type="NCBI Taxonomy" id="1086393"/>
    <lineage>
        <taxon>Bacteria</taxon>
        <taxon>Pseudomonadati</taxon>
        <taxon>Bacteroidota</taxon>
        <taxon>Chitinophagia</taxon>
        <taxon>Chitinophagales</taxon>
        <taxon>Chitinophagaceae</taxon>
        <taxon>Sediminibacterium</taxon>
    </lineage>
</organism>
<evidence type="ECO:0000313" key="2">
    <source>
        <dbReference type="Proteomes" id="UP000295741"/>
    </source>
</evidence>
<accession>A0A4R6J1P6</accession>
<protein>
    <recommendedName>
        <fullName evidence="3">Lipocalin-like protein</fullName>
    </recommendedName>
</protein>
<sequence>MYLNRSTILPFLLVTGIVFMGFTATIPDCTQLKKGRFHSYTKQGTHIIINRIDSIQQDINTKTRDTTYWKIEWLGNCRFAATYLSGGGPKSAEEKNVYLSTTLFYEIKELADNYYIGTTTVKAPNGTSSFADTTWLIERR</sequence>
<name>A0A4R6J1P6_9BACT</name>
<gene>
    <name evidence="1" type="ORF">BC659_0143</name>
</gene>
<dbReference type="Proteomes" id="UP000295741">
    <property type="component" value="Unassembled WGS sequence"/>
</dbReference>
<comment type="caution">
    <text evidence="1">The sequence shown here is derived from an EMBL/GenBank/DDBJ whole genome shotgun (WGS) entry which is preliminary data.</text>
</comment>
<proteinExistence type="predicted"/>
<reference evidence="1 2" key="1">
    <citation type="submission" date="2019-03" db="EMBL/GenBank/DDBJ databases">
        <title>Genomic Encyclopedia of Archaeal and Bacterial Type Strains, Phase II (KMG-II): from individual species to whole genera.</title>
        <authorList>
            <person name="Goeker M."/>
        </authorList>
    </citation>
    <scope>NUCLEOTIDE SEQUENCE [LARGE SCALE GENOMIC DNA]</scope>
    <source>
        <strain evidence="1 2">DSM 28323</strain>
    </source>
</reference>
<evidence type="ECO:0000313" key="1">
    <source>
        <dbReference type="EMBL" id="TDO28085.1"/>
    </source>
</evidence>
<dbReference type="EMBL" id="SNWP01000010">
    <property type="protein sequence ID" value="TDO28085.1"/>
    <property type="molecule type" value="Genomic_DNA"/>
</dbReference>